<dbReference type="RefSeq" id="WP_194512819.1">
    <property type="nucleotide sequence ID" value="NZ_JADIXP010000004.1"/>
</dbReference>
<accession>A0ABD4K8R8</accession>
<dbReference type="Pfam" id="PF08361">
    <property type="entry name" value="TetR_C_2"/>
    <property type="match status" value="1"/>
</dbReference>
<keyword evidence="3 5" id="KW-0238">DNA-binding</keyword>
<sequence>MARKTKQQALETRQHILDVALRLFSQQGVSSTSLAQIAQAAGVTRGAIYWHFKNKSDLFSEIWELSESSITDLETEYRAKFPDDPLSVLREILVHVLEATVIEERRRLMMEIIFHKCEFVGEMAVVQQAQRRLCLESYDRIEYTLNQCIQANMLPENLLTRRTAILMRSYISGLMENWLFAPQSFDLKKEARSYVAILLEMCQFCPTLRMEPGALPA</sequence>
<dbReference type="Proteomes" id="UP000628560">
    <property type="component" value="Unassembled WGS sequence"/>
</dbReference>
<dbReference type="GO" id="GO:0045892">
    <property type="term" value="P:negative regulation of DNA-templated transcription"/>
    <property type="evidence" value="ECO:0007669"/>
    <property type="project" value="UniProtKB-ARBA"/>
</dbReference>
<dbReference type="EMBL" id="JADIXP010000004">
    <property type="protein sequence ID" value="MBF4177843.1"/>
    <property type="molecule type" value="Genomic_DNA"/>
</dbReference>
<name>A0ABD4K8R8_9ENTR</name>
<dbReference type="PROSITE" id="PS50977">
    <property type="entry name" value="HTH_TETR_2"/>
    <property type="match status" value="1"/>
</dbReference>
<evidence type="ECO:0000256" key="4">
    <source>
        <dbReference type="ARBA" id="ARBA00023163"/>
    </source>
</evidence>
<dbReference type="InterPro" id="IPR050624">
    <property type="entry name" value="HTH-type_Tx_Regulator"/>
</dbReference>
<dbReference type="InterPro" id="IPR036271">
    <property type="entry name" value="Tet_transcr_reg_TetR-rel_C_sf"/>
</dbReference>
<evidence type="ECO:0000313" key="8">
    <source>
        <dbReference type="Proteomes" id="UP000628560"/>
    </source>
</evidence>
<feature type="domain" description="HTH tetR-type" evidence="6">
    <location>
        <begin position="10"/>
        <end position="70"/>
    </location>
</feature>
<dbReference type="InterPro" id="IPR001647">
    <property type="entry name" value="HTH_TetR"/>
</dbReference>
<gene>
    <name evidence="7" type="primary">acrR</name>
    <name evidence="7" type="ORF">ISP11_08185</name>
</gene>
<evidence type="ECO:0000256" key="3">
    <source>
        <dbReference type="ARBA" id="ARBA00023125"/>
    </source>
</evidence>
<dbReference type="PANTHER" id="PTHR43479">
    <property type="entry name" value="ACREF/ENVCD OPERON REPRESSOR-RELATED"/>
    <property type="match status" value="1"/>
</dbReference>
<dbReference type="PRINTS" id="PR00455">
    <property type="entry name" value="HTHTETR"/>
</dbReference>
<dbReference type="InterPro" id="IPR013572">
    <property type="entry name" value="Tscrpt_reg_MAATS_C"/>
</dbReference>
<dbReference type="PANTHER" id="PTHR43479:SF11">
    <property type="entry name" value="ACREF_ENVCD OPERON REPRESSOR-RELATED"/>
    <property type="match status" value="1"/>
</dbReference>
<protein>
    <submittedName>
        <fullName evidence="7">Multidrug efflux transporter transcriptional repressor AcrR</fullName>
    </submittedName>
</protein>
<keyword evidence="2" id="KW-0805">Transcription regulation</keyword>
<dbReference type="PROSITE" id="PS01081">
    <property type="entry name" value="HTH_TETR_1"/>
    <property type="match status" value="1"/>
</dbReference>
<dbReference type="SUPFAM" id="SSF48498">
    <property type="entry name" value="Tetracyclin repressor-like, C-terminal domain"/>
    <property type="match status" value="1"/>
</dbReference>
<dbReference type="FunFam" id="1.10.357.10:FF:000003">
    <property type="entry name" value="HTH-type transcriptional regulator AcrR"/>
    <property type="match status" value="1"/>
</dbReference>
<dbReference type="InterPro" id="IPR009057">
    <property type="entry name" value="Homeodomain-like_sf"/>
</dbReference>
<proteinExistence type="predicted"/>
<dbReference type="NCBIfam" id="NF007949">
    <property type="entry name" value="PRK10668.1"/>
    <property type="match status" value="1"/>
</dbReference>
<dbReference type="GO" id="GO:0003700">
    <property type="term" value="F:DNA-binding transcription factor activity"/>
    <property type="evidence" value="ECO:0007669"/>
    <property type="project" value="UniProtKB-ARBA"/>
</dbReference>
<dbReference type="InterPro" id="IPR023772">
    <property type="entry name" value="DNA-bd_HTH_TetR-type_CS"/>
</dbReference>
<dbReference type="SUPFAM" id="SSF46689">
    <property type="entry name" value="Homeodomain-like"/>
    <property type="match status" value="1"/>
</dbReference>
<keyword evidence="4" id="KW-0804">Transcription</keyword>
<evidence type="ECO:0000256" key="5">
    <source>
        <dbReference type="PROSITE-ProRule" id="PRU00335"/>
    </source>
</evidence>
<comment type="caution">
    <text evidence="7">The sequence shown here is derived from an EMBL/GenBank/DDBJ whole genome shotgun (WGS) entry which is preliminary data.</text>
</comment>
<organism evidence="7 8">
    <name type="scientific">Lelliottia nimipressuralis</name>
    <dbReference type="NCBI Taxonomy" id="69220"/>
    <lineage>
        <taxon>Bacteria</taxon>
        <taxon>Pseudomonadati</taxon>
        <taxon>Pseudomonadota</taxon>
        <taxon>Gammaproteobacteria</taxon>
        <taxon>Enterobacterales</taxon>
        <taxon>Enterobacteriaceae</taxon>
        <taxon>Lelliottia</taxon>
    </lineage>
</organism>
<dbReference type="GO" id="GO:0009410">
    <property type="term" value="P:response to xenobiotic stimulus"/>
    <property type="evidence" value="ECO:0007669"/>
    <property type="project" value="UniProtKB-ARBA"/>
</dbReference>
<reference evidence="7 8" key="1">
    <citation type="submission" date="2020-11" db="EMBL/GenBank/DDBJ databases">
        <title>Identification of Lelliottia nimipressuralis from Wound Infection by Whole Genome-Based Bacterial Identification.</title>
        <authorList>
            <person name="Navarathna D.H."/>
            <person name="Choi H."/>
            <person name="Jinadatha C."/>
            <person name="Chatterjee P."/>
            <person name="Hwang M."/>
        </authorList>
    </citation>
    <scope>NUCLEOTIDE SEQUENCE [LARGE SCALE GENOMIC DNA]</scope>
    <source>
        <strain evidence="7 8">DN2020</strain>
    </source>
</reference>
<dbReference type="Gene3D" id="1.10.357.10">
    <property type="entry name" value="Tetracycline Repressor, domain 2"/>
    <property type="match status" value="1"/>
</dbReference>
<dbReference type="AlphaFoldDB" id="A0ABD4K8R8"/>
<feature type="DNA-binding region" description="H-T-H motif" evidence="5">
    <location>
        <begin position="33"/>
        <end position="52"/>
    </location>
</feature>
<evidence type="ECO:0000313" key="7">
    <source>
        <dbReference type="EMBL" id="MBF4177843.1"/>
    </source>
</evidence>
<keyword evidence="1" id="KW-0678">Repressor</keyword>
<dbReference type="GO" id="GO:0003677">
    <property type="term" value="F:DNA binding"/>
    <property type="evidence" value="ECO:0007669"/>
    <property type="project" value="UniProtKB-UniRule"/>
</dbReference>
<evidence type="ECO:0000256" key="2">
    <source>
        <dbReference type="ARBA" id="ARBA00023015"/>
    </source>
</evidence>
<dbReference type="Pfam" id="PF00440">
    <property type="entry name" value="TetR_N"/>
    <property type="match status" value="1"/>
</dbReference>
<evidence type="ECO:0000259" key="6">
    <source>
        <dbReference type="PROSITE" id="PS50977"/>
    </source>
</evidence>
<evidence type="ECO:0000256" key="1">
    <source>
        <dbReference type="ARBA" id="ARBA00022491"/>
    </source>
</evidence>